<dbReference type="GO" id="GO:0003824">
    <property type="term" value="F:catalytic activity"/>
    <property type="evidence" value="ECO:0007669"/>
    <property type="project" value="UniProtKB-KW"/>
</dbReference>
<dbReference type="OrthoDB" id="5987979at2759"/>
<accession>A0A0C2N6X5</accession>
<comment type="caution">
    <text evidence="3">The sequence shown here is derived from an EMBL/GenBank/DDBJ whole genome shotgun (WGS) entry which is preliminary data.</text>
</comment>
<dbReference type="SUPFAM" id="SSF56672">
    <property type="entry name" value="DNA/RNA polymerases"/>
    <property type="match status" value="1"/>
</dbReference>
<protein>
    <submittedName>
        <fullName evidence="3">Retrovirus-related Pol polyprotein from transposon 17.6</fullName>
    </submittedName>
</protein>
<dbReference type="AlphaFoldDB" id="A0A0C2N6X5"/>
<evidence type="ECO:0000256" key="1">
    <source>
        <dbReference type="ARBA" id="ARBA00023268"/>
    </source>
</evidence>
<dbReference type="Proteomes" id="UP000031668">
    <property type="component" value="Unassembled WGS sequence"/>
</dbReference>
<reference evidence="3 4" key="1">
    <citation type="journal article" date="2014" name="Genome Biol. Evol.">
        <title>The genome of the myxosporean Thelohanellus kitauei shows adaptations to nutrient acquisition within its fish host.</title>
        <authorList>
            <person name="Yang Y."/>
            <person name="Xiong J."/>
            <person name="Zhou Z."/>
            <person name="Huo F."/>
            <person name="Miao W."/>
            <person name="Ran C."/>
            <person name="Liu Y."/>
            <person name="Zhang J."/>
            <person name="Feng J."/>
            <person name="Wang M."/>
            <person name="Wang M."/>
            <person name="Wang L."/>
            <person name="Yao B."/>
        </authorList>
    </citation>
    <scope>NUCLEOTIDE SEQUENCE [LARGE SCALE GENOMIC DNA]</scope>
    <source>
        <strain evidence="3">Wuqing</strain>
    </source>
</reference>
<dbReference type="Pfam" id="PF17919">
    <property type="entry name" value="RT_RNaseH_2"/>
    <property type="match status" value="1"/>
</dbReference>
<dbReference type="InterPro" id="IPR050951">
    <property type="entry name" value="Retrovirus_Pol_polyprotein"/>
</dbReference>
<dbReference type="InterPro" id="IPR043502">
    <property type="entry name" value="DNA/RNA_pol_sf"/>
</dbReference>
<dbReference type="OMA" id="WMADSSE"/>
<sequence length="134" mass="15052">MGIHSLSSNVEAIKKMPSPINIKELKAFLGAISYYGRFIPMLHSRCGPFYDLTKKIRLVHYDPSKEIFIATDASNAGIGATMFQIAESKDEKPIICISRTLNDAEKQYSVTKKEALAMIFAVKNFNTFTDDILR</sequence>
<dbReference type="PANTHER" id="PTHR37984:SF5">
    <property type="entry name" value="PROTEIN NYNRIN-LIKE"/>
    <property type="match status" value="1"/>
</dbReference>
<dbReference type="InterPro" id="IPR043128">
    <property type="entry name" value="Rev_trsase/Diguanyl_cyclase"/>
</dbReference>
<organism evidence="3 4">
    <name type="scientific">Thelohanellus kitauei</name>
    <name type="common">Myxosporean</name>
    <dbReference type="NCBI Taxonomy" id="669202"/>
    <lineage>
        <taxon>Eukaryota</taxon>
        <taxon>Metazoa</taxon>
        <taxon>Cnidaria</taxon>
        <taxon>Myxozoa</taxon>
        <taxon>Myxosporea</taxon>
        <taxon>Bivalvulida</taxon>
        <taxon>Platysporina</taxon>
        <taxon>Myxobolidae</taxon>
        <taxon>Thelohanellus</taxon>
    </lineage>
</organism>
<evidence type="ECO:0000259" key="2">
    <source>
        <dbReference type="Pfam" id="PF17919"/>
    </source>
</evidence>
<dbReference type="PANTHER" id="PTHR37984">
    <property type="entry name" value="PROTEIN CBG26694"/>
    <property type="match status" value="1"/>
</dbReference>
<proteinExistence type="predicted"/>
<keyword evidence="1" id="KW-0511">Multifunctional enzyme</keyword>
<keyword evidence="4" id="KW-1185">Reference proteome</keyword>
<dbReference type="InterPro" id="IPR041577">
    <property type="entry name" value="RT_RNaseH_2"/>
</dbReference>
<dbReference type="EMBL" id="JWZT01001428">
    <property type="protein sequence ID" value="KII72055.1"/>
    <property type="molecule type" value="Genomic_DNA"/>
</dbReference>
<evidence type="ECO:0000313" key="3">
    <source>
        <dbReference type="EMBL" id="KII72055.1"/>
    </source>
</evidence>
<feature type="domain" description="Reverse transcriptase/retrotransposon-derived protein RNase H-like" evidence="2">
    <location>
        <begin position="52"/>
        <end position="128"/>
    </location>
</feature>
<dbReference type="Gene3D" id="3.30.70.270">
    <property type="match status" value="1"/>
</dbReference>
<evidence type="ECO:0000313" key="4">
    <source>
        <dbReference type="Proteomes" id="UP000031668"/>
    </source>
</evidence>
<gene>
    <name evidence="3" type="ORF">RF11_16518</name>
</gene>
<name>A0A0C2N6X5_THEKT</name>